<gene>
    <name evidence="1" type="ORF">HAX54_019051</name>
</gene>
<comment type="caution">
    <text evidence="1">The sequence shown here is derived from an EMBL/GenBank/DDBJ whole genome shotgun (WGS) entry which is preliminary data.</text>
</comment>
<sequence>MEEDDRRREAAIASAPSLQPNFTSKKGLNPAQISKFQYDRLFILSRRQRTVKKAAEVALRSLTPRRDGKGNPICRDISPPSMECFYHARQLQAVASLIYISLLIWKCNDGKDINLHDSFLRIPNWLASEDNHLSLQCCIIHDAGVEENKETKEATGWRKLKLLSAARVVPLKLLDLTHALSPPVTAPLSHDITSPIYMTARRQAAAKSHVHVLIPNLVTTLQVQANKEICYLFKNAELETICKHG</sequence>
<name>A0ABS8S2F2_DATST</name>
<evidence type="ECO:0000313" key="1">
    <source>
        <dbReference type="EMBL" id="MCD7452992.1"/>
    </source>
</evidence>
<evidence type="ECO:0000313" key="2">
    <source>
        <dbReference type="Proteomes" id="UP000823775"/>
    </source>
</evidence>
<protein>
    <submittedName>
        <fullName evidence="1">Uncharacterized protein</fullName>
    </submittedName>
</protein>
<keyword evidence="2" id="KW-1185">Reference proteome</keyword>
<reference evidence="1 2" key="1">
    <citation type="journal article" date="2021" name="BMC Genomics">
        <title>Datura genome reveals duplications of psychoactive alkaloid biosynthetic genes and high mutation rate following tissue culture.</title>
        <authorList>
            <person name="Rajewski A."/>
            <person name="Carter-House D."/>
            <person name="Stajich J."/>
            <person name="Litt A."/>
        </authorList>
    </citation>
    <scope>NUCLEOTIDE SEQUENCE [LARGE SCALE GENOMIC DNA]</scope>
    <source>
        <strain evidence="1">AR-01</strain>
    </source>
</reference>
<accession>A0ABS8S2F2</accession>
<proteinExistence type="predicted"/>
<dbReference type="Proteomes" id="UP000823775">
    <property type="component" value="Unassembled WGS sequence"/>
</dbReference>
<organism evidence="1 2">
    <name type="scientific">Datura stramonium</name>
    <name type="common">Jimsonweed</name>
    <name type="synonym">Common thornapple</name>
    <dbReference type="NCBI Taxonomy" id="4076"/>
    <lineage>
        <taxon>Eukaryota</taxon>
        <taxon>Viridiplantae</taxon>
        <taxon>Streptophyta</taxon>
        <taxon>Embryophyta</taxon>
        <taxon>Tracheophyta</taxon>
        <taxon>Spermatophyta</taxon>
        <taxon>Magnoliopsida</taxon>
        <taxon>eudicotyledons</taxon>
        <taxon>Gunneridae</taxon>
        <taxon>Pentapetalae</taxon>
        <taxon>asterids</taxon>
        <taxon>lamiids</taxon>
        <taxon>Solanales</taxon>
        <taxon>Solanaceae</taxon>
        <taxon>Solanoideae</taxon>
        <taxon>Datureae</taxon>
        <taxon>Datura</taxon>
    </lineage>
</organism>
<dbReference type="EMBL" id="JACEIK010000231">
    <property type="protein sequence ID" value="MCD7452992.1"/>
    <property type="molecule type" value="Genomic_DNA"/>
</dbReference>